<feature type="coiled-coil region" evidence="1">
    <location>
        <begin position="393"/>
        <end position="514"/>
    </location>
</feature>
<dbReference type="GO" id="GO:0005576">
    <property type="term" value="C:extracellular region"/>
    <property type="evidence" value="ECO:0007669"/>
    <property type="project" value="GOC"/>
</dbReference>
<feature type="coiled-coil region" evidence="1">
    <location>
        <begin position="244"/>
        <end position="317"/>
    </location>
</feature>
<dbReference type="InterPro" id="IPR055289">
    <property type="entry name" value="OFD1"/>
</dbReference>
<name>A0A5C6PM49_9TELE</name>
<reference evidence="3 4" key="1">
    <citation type="submission" date="2019-04" db="EMBL/GenBank/DDBJ databases">
        <title>Chromosome genome assembly for Takifugu flavidus.</title>
        <authorList>
            <person name="Xiao S."/>
        </authorList>
    </citation>
    <scope>NUCLEOTIDE SEQUENCE [LARGE SCALE GENOMIC DNA]</scope>
    <source>
        <strain evidence="3">HTHZ2018</strain>
        <tissue evidence="3">Muscle</tissue>
    </source>
</reference>
<evidence type="ECO:0000256" key="2">
    <source>
        <dbReference type="SAM" id="MobiDB-lite"/>
    </source>
</evidence>
<organism evidence="3 4">
    <name type="scientific">Takifugu flavidus</name>
    <name type="common">sansaifugu</name>
    <dbReference type="NCBI Taxonomy" id="433684"/>
    <lineage>
        <taxon>Eukaryota</taxon>
        <taxon>Metazoa</taxon>
        <taxon>Chordata</taxon>
        <taxon>Craniata</taxon>
        <taxon>Vertebrata</taxon>
        <taxon>Euteleostomi</taxon>
        <taxon>Actinopterygii</taxon>
        <taxon>Neopterygii</taxon>
        <taxon>Teleostei</taxon>
        <taxon>Neoteleostei</taxon>
        <taxon>Acanthomorphata</taxon>
        <taxon>Eupercaria</taxon>
        <taxon>Tetraodontiformes</taxon>
        <taxon>Tetradontoidea</taxon>
        <taxon>Tetraodontidae</taxon>
        <taxon>Takifugu</taxon>
    </lineage>
</organism>
<feature type="compositionally biased region" description="Polar residues" evidence="2">
    <location>
        <begin position="697"/>
        <end position="718"/>
    </location>
</feature>
<feature type="compositionally biased region" description="Basic and acidic residues" evidence="2">
    <location>
        <begin position="864"/>
        <end position="879"/>
    </location>
</feature>
<sequence>MEDTLSKDELRMRLFNTFKNKGVLDKLKTQLRNQLIQELKYPVLNGAEPIPQAVPARSDPILISACNSIVADHLRICGYEYTLSIFYPECGQSNSKVTTEDLLQLVNISPESDLYQSLVSSIKDGKGFLTGLLKHLTRHHACTVYRDADTQTSCTASYGESLVEKLRSIDKEYENLSYSGDHSSSMESKLAAYRKDIEAKAQAEMNKKMQHFKDAELAKVRMEEKASFHKEFDRLKQELQRTYEMKAKALMDREKNSIDQLQKQREIEEKDMYMQRQSLLKEIDRSRERENELKIRMEAFERTCQMFEDKVKNTEELLRRRELAVKTMEATHDETLKTELSRYQMQLKEEFMKRTEKLAENETKIKVETARIQNESALIDSKLQEHCRMSSELKRLQKELDAAQQQVSLLNQQKGLLQERLGTMGDYSDLERDKRELNGQVQLLKNQLLEAQEQMRLLRADLTRPSKEELALQMELQRIQNAHRMNKEEYEGQNQALQEQLQREMEQSAQFKTQLMADQEKLQWLSNKLVFSAPSVDRTLLRGRAGFVDVEGGVPMRANQVWGSDLLDCDIDSVAEAKPWLQELQEEAETLEEAYGAYQQRAVHTTIPLIFPTRPHPSTAHPLHHTIKKNISQTRLSQKPKSSCVSESFQPATISSSALYDTMITVQTGQPRVTSEDLNELQTTVFNDYSTHRVPKSLQQTVQQPQEGSSSPPRQSSPKLHFGPRVDQEELSKGVVVPAVAGPEPLLPGSLPDQDLSSEPSYIPELLLDTAVSLSEEAPVRPTVPHSPDPPEDPLDLEGQTEAAQTPGEATRGADEEAEEQKWLRERKEKQERRQQEQEEARERERQELKRLEEETLLQEVEEAGQKEAEETEISKGREEEDCSDEEGPKTENPLDKYMKIILEARKQQTESPVIETCSDQEDKALSAKEDNSIEVYAPKDAIDDEDFW</sequence>
<feature type="region of interest" description="Disordered" evidence="2">
    <location>
        <begin position="696"/>
        <end position="725"/>
    </location>
</feature>
<dbReference type="AlphaFoldDB" id="A0A5C6PM49"/>
<dbReference type="GO" id="GO:0060287">
    <property type="term" value="P:epithelial cilium movement involved in determination of left/right asymmetry"/>
    <property type="evidence" value="ECO:0007669"/>
    <property type="project" value="TreeGrafter"/>
</dbReference>
<gene>
    <name evidence="3" type="ORF">D4764_01G0007070</name>
</gene>
<dbReference type="GO" id="GO:0036064">
    <property type="term" value="C:ciliary basal body"/>
    <property type="evidence" value="ECO:0007669"/>
    <property type="project" value="TreeGrafter"/>
</dbReference>
<dbReference type="PROSITE" id="PS50896">
    <property type="entry name" value="LISH"/>
    <property type="match status" value="1"/>
</dbReference>
<keyword evidence="1" id="KW-0175">Coiled coil</keyword>
<dbReference type="Gene3D" id="1.20.960.40">
    <property type="match status" value="1"/>
</dbReference>
<dbReference type="PANTHER" id="PTHR39063">
    <property type="entry name" value="ORAL-FACIAL-DIGITAL SYNDROME 1 PROTEIN HOMOLOG"/>
    <property type="match status" value="1"/>
</dbReference>
<comment type="caution">
    <text evidence="3">The sequence shown here is derived from an EMBL/GenBank/DDBJ whole genome shotgun (WGS) entry which is preliminary data.</text>
</comment>
<feature type="compositionally biased region" description="Basic and acidic residues" evidence="2">
    <location>
        <begin position="812"/>
        <end position="854"/>
    </location>
</feature>
<evidence type="ECO:0000313" key="3">
    <source>
        <dbReference type="EMBL" id="TWW80892.1"/>
    </source>
</evidence>
<protein>
    <submittedName>
        <fullName evidence="3">Oral-facial-digital syndrome 1 protein-like protein</fullName>
    </submittedName>
</protein>
<feature type="region of interest" description="Disordered" evidence="2">
    <location>
        <begin position="773"/>
        <end position="896"/>
    </location>
</feature>
<evidence type="ECO:0000313" key="4">
    <source>
        <dbReference type="Proteomes" id="UP000324091"/>
    </source>
</evidence>
<dbReference type="PANTHER" id="PTHR39063:SF1">
    <property type="entry name" value="OFD1 CENTRIOLE AND CENTRIOLAR SATELLITE PROTEIN"/>
    <property type="match status" value="1"/>
</dbReference>
<evidence type="ECO:0000256" key="1">
    <source>
        <dbReference type="SAM" id="Coils"/>
    </source>
</evidence>
<dbReference type="GO" id="GO:0005813">
    <property type="term" value="C:centrosome"/>
    <property type="evidence" value="ECO:0007669"/>
    <property type="project" value="TreeGrafter"/>
</dbReference>
<dbReference type="InterPro" id="IPR006594">
    <property type="entry name" value="LisH"/>
</dbReference>
<dbReference type="Proteomes" id="UP000324091">
    <property type="component" value="Chromosome 1"/>
</dbReference>
<dbReference type="EMBL" id="RHFK02000001">
    <property type="protein sequence ID" value="TWW80892.1"/>
    <property type="molecule type" value="Genomic_DNA"/>
</dbReference>
<proteinExistence type="predicted"/>
<feature type="region of interest" description="Disordered" evidence="2">
    <location>
        <begin position="908"/>
        <end position="931"/>
    </location>
</feature>
<keyword evidence="4" id="KW-1185">Reference proteome</keyword>
<dbReference type="Pfam" id="PF16045">
    <property type="entry name" value="LisH_2"/>
    <property type="match status" value="1"/>
</dbReference>
<feature type="compositionally biased region" description="Basic and acidic residues" evidence="2">
    <location>
        <begin position="921"/>
        <end position="931"/>
    </location>
</feature>
<feature type="compositionally biased region" description="Basic and acidic residues" evidence="2">
    <location>
        <begin position="887"/>
        <end position="896"/>
    </location>
</feature>
<accession>A0A5C6PM49</accession>